<dbReference type="GO" id="GO:0003723">
    <property type="term" value="F:RNA binding"/>
    <property type="evidence" value="ECO:0007669"/>
    <property type="project" value="UniProtKB-KW"/>
</dbReference>
<evidence type="ECO:0000256" key="8">
    <source>
        <dbReference type="ARBA" id="ARBA00023242"/>
    </source>
</evidence>
<dbReference type="InParanoid" id="A0A165GAG5"/>
<feature type="region of interest" description="Disordered" evidence="9">
    <location>
        <begin position="1"/>
        <end position="40"/>
    </location>
</feature>
<name>A0A165GAG5_EXIGL</name>
<keyword evidence="7" id="KW-0694">RNA-binding</keyword>
<keyword evidence="6" id="KW-0271">Exosome</keyword>
<evidence type="ECO:0000256" key="4">
    <source>
        <dbReference type="ARBA" id="ARBA00022490"/>
    </source>
</evidence>
<dbReference type="InterPro" id="IPR001247">
    <property type="entry name" value="ExoRNase_PH_dom1"/>
</dbReference>
<dbReference type="GO" id="GO:0006364">
    <property type="term" value="P:rRNA processing"/>
    <property type="evidence" value="ECO:0007669"/>
    <property type="project" value="UniProtKB-KW"/>
</dbReference>
<evidence type="ECO:0000256" key="2">
    <source>
        <dbReference type="ARBA" id="ARBA00004496"/>
    </source>
</evidence>
<protein>
    <submittedName>
        <fullName evidence="11">Ribosomal protein S5 domain 2-like protein</fullName>
    </submittedName>
</protein>
<dbReference type="Gene3D" id="3.30.230.70">
    <property type="entry name" value="GHMP Kinase, N-terminal domain"/>
    <property type="match status" value="1"/>
</dbReference>
<keyword evidence="5" id="KW-0698">rRNA processing</keyword>
<evidence type="ECO:0000256" key="3">
    <source>
        <dbReference type="ARBA" id="ARBA00006678"/>
    </source>
</evidence>
<dbReference type="FunCoup" id="A0A165GAG5">
    <property type="interactions" value="153"/>
</dbReference>
<keyword evidence="11" id="KW-0687">Ribonucleoprotein</keyword>
<dbReference type="STRING" id="1314781.A0A165GAG5"/>
<gene>
    <name evidence="11" type="ORF">EXIGLDRAFT_677271</name>
</gene>
<dbReference type="OrthoDB" id="2504340at2759"/>
<dbReference type="PANTHER" id="PTHR11953">
    <property type="entry name" value="EXOSOME COMPLEX COMPONENT"/>
    <property type="match status" value="1"/>
</dbReference>
<dbReference type="InterPro" id="IPR036345">
    <property type="entry name" value="ExoRNase_PH_dom2_sf"/>
</dbReference>
<dbReference type="GO" id="GO:0034475">
    <property type="term" value="P:U4 snRNA 3'-end processing"/>
    <property type="evidence" value="ECO:0007669"/>
    <property type="project" value="TreeGrafter"/>
</dbReference>
<comment type="subcellular location">
    <subcellularLocation>
        <location evidence="2">Cytoplasm</location>
    </subcellularLocation>
    <subcellularLocation>
        <location evidence="1">Nucleus</location>
    </subcellularLocation>
</comment>
<dbReference type="CDD" id="cd11371">
    <property type="entry name" value="RNase_PH_MTR3"/>
    <property type="match status" value="1"/>
</dbReference>
<evidence type="ECO:0000313" key="11">
    <source>
        <dbReference type="EMBL" id="KZV90228.1"/>
    </source>
</evidence>
<dbReference type="PANTHER" id="PTHR11953:SF2">
    <property type="entry name" value="EXOSOME COMPLEX COMPONENT MTR3"/>
    <property type="match status" value="1"/>
</dbReference>
<evidence type="ECO:0000259" key="10">
    <source>
        <dbReference type="Pfam" id="PF01138"/>
    </source>
</evidence>
<dbReference type="GO" id="GO:0071051">
    <property type="term" value="P:poly(A)-dependent snoRNA 3'-end processing"/>
    <property type="evidence" value="ECO:0007669"/>
    <property type="project" value="TreeGrafter"/>
</dbReference>
<keyword evidence="4" id="KW-0963">Cytoplasm</keyword>
<feature type="domain" description="Exoribonuclease phosphorolytic" evidence="10">
    <location>
        <begin position="43"/>
        <end position="171"/>
    </location>
</feature>
<dbReference type="GO" id="GO:0000176">
    <property type="term" value="C:nuclear exosome (RNase complex)"/>
    <property type="evidence" value="ECO:0007669"/>
    <property type="project" value="UniProtKB-ARBA"/>
</dbReference>
<keyword evidence="11" id="KW-0689">Ribosomal protein</keyword>
<dbReference type="Pfam" id="PF01138">
    <property type="entry name" value="RNase_PH"/>
    <property type="match status" value="1"/>
</dbReference>
<organism evidence="11 12">
    <name type="scientific">Exidia glandulosa HHB12029</name>
    <dbReference type="NCBI Taxonomy" id="1314781"/>
    <lineage>
        <taxon>Eukaryota</taxon>
        <taxon>Fungi</taxon>
        <taxon>Dikarya</taxon>
        <taxon>Basidiomycota</taxon>
        <taxon>Agaricomycotina</taxon>
        <taxon>Agaricomycetes</taxon>
        <taxon>Auriculariales</taxon>
        <taxon>Exidiaceae</taxon>
        <taxon>Exidia</taxon>
    </lineage>
</organism>
<dbReference type="GO" id="GO:0005840">
    <property type="term" value="C:ribosome"/>
    <property type="evidence" value="ECO:0007669"/>
    <property type="project" value="UniProtKB-KW"/>
</dbReference>
<evidence type="ECO:0000256" key="6">
    <source>
        <dbReference type="ARBA" id="ARBA00022835"/>
    </source>
</evidence>
<dbReference type="GO" id="GO:0071028">
    <property type="term" value="P:nuclear mRNA surveillance"/>
    <property type="evidence" value="ECO:0007669"/>
    <property type="project" value="TreeGrafter"/>
</dbReference>
<evidence type="ECO:0000256" key="9">
    <source>
        <dbReference type="SAM" id="MobiDB-lite"/>
    </source>
</evidence>
<dbReference type="InterPro" id="IPR050080">
    <property type="entry name" value="RNase_PH"/>
</dbReference>
<dbReference type="InterPro" id="IPR027408">
    <property type="entry name" value="PNPase/RNase_PH_dom_sf"/>
</dbReference>
<dbReference type="GO" id="GO:0005730">
    <property type="term" value="C:nucleolus"/>
    <property type="evidence" value="ECO:0007669"/>
    <property type="project" value="TreeGrafter"/>
</dbReference>
<dbReference type="Proteomes" id="UP000077266">
    <property type="component" value="Unassembled WGS sequence"/>
</dbReference>
<evidence type="ECO:0000313" key="12">
    <source>
        <dbReference type="Proteomes" id="UP000077266"/>
    </source>
</evidence>
<dbReference type="SUPFAM" id="SSF54211">
    <property type="entry name" value="Ribosomal protein S5 domain 2-like"/>
    <property type="match status" value="1"/>
</dbReference>
<dbReference type="GO" id="GO:0000177">
    <property type="term" value="C:cytoplasmic exosome (RNase complex)"/>
    <property type="evidence" value="ECO:0007669"/>
    <property type="project" value="TreeGrafter"/>
</dbReference>
<dbReference type="SUPFAM" id="SSF55666">
    <property type="entry name" value="Ribonuclease PH domain 2-like"/>
    <property type="match status" value="1"/>
</dbReference>
<dbReference type="AlphaFoldDB" id="A0A165GAG5"/>
<feature type="compositionally biased region" description="Basic and acidic residues" evidence="9">
    <location>
        <begin position="1"/>
        <end position="12"/>
    </location>
</feature>
<comment type="similarity">
    <text evidence="3">Belongs to the RNase PH family.</text>
</comment>
<dbReference type="EMBL" id="KV426053">
    <property type="protein sequence ID" value="KZV90228.1"/>
    <property type="molecule type" value="Genomic_DNA"/>
</dbReference>
<keyword evidence="8" id="KW-0539">Nucleus</keyword>
<evidence type="ECO:0000256" key="7">
    <source>
        <dbReference type="ARBA" id="ARBA00022884"/>
    </source>
</evidence>
<dbReference type="InterPro" id="IPR020568">
    <property type="entry name" value="Ribosomal_Su5_D2-typ_SF"/>
</dbReference>
<sequence length="258" mass="27993">MQSSIDRRRITGPEESFAPVFAQDEQNDEQQPKARVGRTPRDIRPIFLQTGLITQANGSAYIETERTKIACAVYGPRQLKNAPYSDKGKLNVEVKFAPFSCRTRRVPNRDAEDRSIANLVHQALLPAVRLELLPKSSLDVFVTVLEADGLAGCVAAASIAASAALAHAGVEMFGLVTSCAATVVENEVWMDPDETEQERGRGTLVLACMPALGTVTSAWQAGQMSVAESLQCMKECQERCTDVHFVVAKALTDSRPAT</sequence>
<evidence type="ECO:0000256" key="1">
    <source>
        <dbReference type="ARBA" id="ARBA00004123"/>
    </source>
</evidence>
<dbReference type="GO" id="GO:0016075">
    <property type="term" value="P:rRNA catabolic process"/>
    <property type="evidence" value="ECO:0007669"/>
    <property type="project" value="TreeGrafter"/>
</dbReference>
<reference evidence="11 12" key="1">
    <citation type="journal article" date="2016" name="Mol. Biol. Evol.">
        <title>Comparative Genomics of Early-Diverging Mushroom-Forming Fungi Provides Insights into the Origins of Lignocellulose Decay Capabilities.</title>
        <authorList>
            <person name="Nagy L.G."/>
            <person name="Riley R."/>
            <person name="Tritt A."/>
            <person name="Adam C."/>
            <person name="Daum C."/>
            <person name="Floudas D."/>
            <person name="Sun H."/>
            <person name="Yadav J.S."/>
            <person name="Pangilinan J."/>
            <person name="Larsson K.H."/>
            <person name="Matsuura K."/>
            <person name="Barry K."/>
            <person name="Labutti K."/>
            <person name="Kuo R."/>
            <person name="Ohm R.A."/>
            <person name="Bhattacharya S.S."/>
            <person name="Shirouzu T."/>
            <person name="Yoshinaga Y."/>
            <person name="Martin F.M."/>
            <person name="Grigoriev I.V."/>
            <person name="Hibbett D.S."/>
        </authorList>
    </citation>
    <scope>NUCLEOTIDE SEQUENCE [LARGE SCALE GENOMIC DNA]</scope>
    <source>
        <strain evidence="11 12">HHB12029</strain>
    </source>
</reference>
<evidence type="ECO:0000256" key="5">
    <source>
        <dbReference type="ARBA" id="ARBA00022552"/>
    </source>
</evidence>
<proteinExistence type="inferred from homology"/>
<accession>A0A165GAG5</accession>
<keyword evidence="12" id="KW-1185">Reference proteome</keyword>